<keyword evidence="3" id="KW-1185">Reference proteome</keyword>
<reference evidence="2" key="1">
    <citation type="submission" date="2022-11" db="EMBL/GenBank/DDBJ databases">
        <authorList>
            <person name="Kikuchi T."/>
        </authorList>
    </citation>
    <scope>NUCLEOTIDE SEQUENCE</scope>
    <source>
        <strain evidence="2">PS1010</strain>
    </source>
</reference>
<dbReference type="GO" id="GO:0003824">
    <property type="term" value="F:catalytic activity"/>
    <property type="evidence" value="ECO:0007669"/>
    <property type="project" value="InterPro"/>
</dbReference>
<evidence type="ECO:0000313" key="2">
    <source>
        <dbReference type="EMBL" id="CAI5445574.1"/>
    </source>
</evidence>
<evidence type="ECO:0000259" key="1">
    <source>
        <dbReference type="Pfam" id="PF22979"/>
    </source>
</evidence>
<proteinExistence type="predicted"/>
<dbReference type="OrthoDB" id="1577640at2759"/>
<sequence length="569" mass="62912">MKGELVVLTPLKQEIGHYVVKIHREETAKSEKTLLIAGGQHTGIIINKLEKNATLDFQPDVSLSFSVSLGDKNQQQVQEKRSLYFNLRKNVEIETGKAVVHKFFRNLLSNLPSDYVQFMKRAMNLMQKEFEEIQTLVIDYKIVEVEEQVAIPDATQYDSTSEIEEVTAGHIQEVLEHAFPNGLPISTISEVLRCKEEEADEFLRELEKLGIARKVGDEWIRVDARKVDESIEAHKNAASTSSSTDQPTIAIISCLFVEKQAIDSLIKDSQTIHKYKSGGDSNVYTIGKIGEHKIVATKLALIGDSREAITSAGSITTRLLGNFQNIEHVFIVGVGGAVPHFTDASLHARLGDVIISSSRPHQYVYAHDVLVDRKTEIITGFAVRNWDASEKTIENIVLDGGEELRKKWNELTENAIDELAKHGNETDWKQPPESTDVLAMPVSKGNVVVMPHPNAETRQGPEIHLGTIGGMATIRRFAANETGGGESSQELDKIRESFAESFSIRCMDAGFDSVVGAIVGSCVKSWTLIRGIADYQHGQSRAAKVWQTHAAIRAASAAKCLIERLPPAN</sequence>
<dbReference type="InterPro" id="IPR055121">
    <property type="entry name" value="HTH_69"/>
</dbReference>
<dbReference type="AlphaFoldDB" id="A0A9P1IHL4"/>
<name>A0A9P1IHL4_9PELO</name>
<gene>
    <name evidence="2" type="ORF">CAMP_LOCUS8211</name>
</gene>
<evidence type="ECO:0000313" key="3">
    <source>
        <dbReference type="Proteomes" id="UP001152747"/>
    </source>
</evidence>
<feature type="domain" description="Winged helix-turn-helix" evidence="1">
    <location>
        <begin position="157"/>
        <end position="223"/>
    </location>
</feature>
<dbReference type="PANTHER" id="PTHR47705:SF1">
    <property type="entry name" value="PNP_UDP_1 DOMAIN-CONTAINING PROTEIN"/>
    <property type="match status" value="1"/>
</dbReference>
<protein>
    <recommendedName>
        <fullName evidence="1">Winged helix-turn-helix domain-containing protein</fullName>
    </recommendedName>
</protein>
<dbReference type="PANTHER" id="PTHR47705">
    <property type="entry name" value="AGAP000321-PA"/>
    <property type="match status" value="1"/>
</dbReference>
<organism evidence="2 3">
    <name type="scientific">Caenorhabditis angaria</name>
    <dbReference type="NCBI Taxonomy" id="860376"/>
    <lineage>
        <taxon>Eukaryota</taxon>
        <taxon>Metazoa</taxon>
        <taxon>Ecdysozoa</taxon>
        <taxon>Nematoda</taxon>
        <taxon>Chromadorea</taxon>
        <taxon>Rhabditida</taxon>
        <taxon>Rhabditina</taxon>
        <taxon>Rhabditomorpha</taxon>
        <taxon>Rhabditoidea</taxon>
        <taxon>Rhabditidae</taxon>
        <taxon>Peloderinae</taxon>
        <taxon>Caenorhabditis</taxon>
    </lineage>
</organism>
<dbReference type="InterPro" id="IPR035994">
    <property type="entry name" value="Nucleoside_phosphorylase_sf"/>
</dbReference>
<accession>A0A9P1IHL4</accession>
<dbReference type="GO" id="GO:0009116">
    <property type="term" value="P:nucleoside metabolic process"/>
    <property type="evidence" value="ECO:0007669"/>
    <property type="project" value="InterPro"/>
</dbReference>
<dbReference type="EMBL" id="CANHGI010000003">
    <property type="protein sequence ID" value="CAI5445574.1"/>
    <property type="molecule type" value="Genomic_DNA"/>
</dbReference>
<comment type="caution">
    <text evidence="2">The sequence shown here is derived from an EMBL/GenBank/DDBJ whole genome shotgun (WGS) entry which is preliminary data.</text>
</comment>
<dbReference type="Pfam" id="PF22979">
    <property type="entry name" value="HTH_69"/>
    <property type="match status" value="1"/>
</dbReference>
<dbReference type="Gene3D" id="3.40.50.1580">
    <property type="entry name" value="Nucleoside phosphorylase domain"/>
    <property type="match status" value="1"/>
</dbReference>
<dbReference type="Proteomes" id="UP001152747">
    <property type="component" value="Unassembled WGS sequence"/>
</dbReference>